<organism evidence="2 3">
    <name type="scientific">Drosophila rubida</name>
    <dbReference type="NCBI Taxonomy" id="30044"/>
    <lineage>
        <taxon>Eukaryota</taxon>
        <taxon>Metazoa</taxon>
        <taxon>Ecdysozoa</taxon>
        <taxon>Arthropoda</taxon>
        <taxon>Hexapoda</taxon>
        <taxon>Insecta</taxon>
        <taxon>Pterygota</taxon>
        <taxon>Neoptera</taxon>
        <taxon>Endopterygota</taxon>
        <taxon>Diptera</taxon>
        <taxon>Brachycera</taxon>
        <taxon>Muscomorpha</taxon>
        <taxon>Ephydroidea</taxon>
        <taxon>Drosophilidae</taxon>
        <taxon>Drosophila</taxon>
    </lineage>
</organism>
<evidence type="ECO:0000313" key="2">
    <source>
        <dbReference type="EMBL" id="KAH8372235.1"/>
    </source>
</evidence>
<dbReference type="Gene3D" id="3.90.215.10">
    <property type="entry name" value="Gamma Fibrinogen, chain A, domain 1"/>
    <property type="match status" value="1"/>
</dbReference>
<dbReference type="SUPFAM" id="SSF56496">
    <property type="entry name" value="Fibrinogen C-terminal domain-like"/>
    <property type="match status" value="1"/>
</dbReference>
<name>A0AAD4K267_9MUSC</name>
<dbReference type="PROSITE" id="PS51406">
    <property type="entry name" value="FIBRINOGEN_C_2"/>
    <property type="match status" value="1"/>
</dbReference>
<dbReference type="InterPro" id="IPR014716">
    <property type="entry name" value="Fibrinogen_a/b/g_C_1"/>
</dbReference>
<dbReference type="Proteomes" id="UP001200034">
    <property type="component" value="Unassembled WGS sequence"/>
</dbReference>
<evidence type="ECO:0000259" key="1">
    <source>
        <dbReference type="PROSITE" id="PS51406"/>
    </source>
</evidence>
<dbReference type="SMART" id="SM00186">
    <property type="entry name" value="FBG"/>
    <property type="match status" value="1"/>
</dbReference>
<dbReference type="InterPro" id="IPR002181">
    <property type="entry name" value="Fibrinogen_a/b/g_C_dom"/>
</dbReference>
<dbReference type="Pfam" id="PF00147">
    <property type="entry name" value="Fibrinogen_C"/>
    <property type="match status" value="1"/>
</dbReference>
<evidence type="ECO:0000313" key="3">
    <source>
        <dbReference type="Proteomes" id="UP001200034"/>
    </source>
</evidence>
<protein>
    <recommendedName>
        <fullName evidence="1">Fibrinogen C-terminal domain-containing protein</fullName>
    </recommendedName>
</protein>
<feature type="non-terminal residue" evidence="2">
    <location>
        <position position="1"/>
    </location>
</feature>
<keyword evidence="3" id="KW-1185">Reference proteome</keyword>
<accession>A0AAD4K267</accession>
<proteinExistence type="predicted"/>
<reference evidence="2" key="1">
    <citation type="journal article" date="2021" name="Mol. Ecol. Resour.">
        <title>Phylogenomic analyses of the genus Drosophila reveals genomic signals of climate adaptation.</title>
        <authorList>
            <person name="Li F."/>
            <person name="Rane R.V."/>
            <person name="Luria V."/>
            <person name="Xiong Z."/>
            <person name="Chen J."/>
            <person name="Li Z."/>
            <person name="Catullo R.A."/>
            <person name="Griffin P.C."/>
            <person name="Schiffer M."/>
            <person name="Pearce S."/>
            <person name="Lee S.F."/>
            <person name="McElroy K."/>
            <person name="Stocker A."/>
            <person name="Shirriffs J."/>
            <person name="Cockerell F."/>
            <person name="Coppin C."/>
            <person name="Sgro C.M."/>
            <person name="Karger A."/>
            <person name="Cain J.W."/>
            <person name="Weber J.A."/>
            <person name="Santpere G."/>
            <person name="Kirschner M.W."/>
            <person name="Hoffmann A.A."/>
            <person name="Oakeshott J.G."/>
            <person name="Zhang G."/>
        </authorList>
    </citation>
    <scope>NUCLEOTIDE SEQUENCE</scope>
    <source>
        <strain evidence="2">BGI-SZ-2011g</strain>
    </source>
</reference>
<dbReference type="EMBL" id="JAJJHW010002585">
    <property type="protein sequence ID" value="KAH8372235.1"/>
    <property type="molecule type" value="Genomic_DNA"/>
</dbReference>
<dbReference type="InterPro" id="IPR050373">
    <property type="entry name" value="Fibrinogen_C-term_domain"/>
</dbReference>
<dbReference type="AlphaFoldDB" id="A0AAD4K267"/>
<dbReference type="PANTHER" id="PTHR19143:SF458">
    <property type="entry name" value="FIBRINOGEN C-TERMINAL DOMAIN-CONTAINING PROTEIN-RELATED"/>
    <property type="match status" value="1"/>
</dbReference>
<dbReference type="PANTHER" id="PTHR19143">
    <property type="entry name" value="FIBRINOGEN/TENASCIN/ANGIOPOEITIN"/>
    <property type="match status" value="1"/>
</dbReference>
<dbReference type="GO" id="GO:0005615">
    <property type="term" value="C:extracellular space"/>
    <property type="evidence" value="ECO:0007669"/>
    <property type="project" value="TreeGrafter"/>
</dbReference>
<gene>
    <name evidence="2" type="ORF">KR093_010680</name>
</gene>
<dbReference type="InterPro" id="IPR036056">
    <property type="entry name" value="Fibrinogen-like_C"/>
</dbReference>
<sequence length="158" mass="18142">QNPGVHQITVSGINPFNVLCYNHLADLGWIVIQQQIGKGENFNRSWATYREGFGSFNGDFFLGLEKIHCLTRSRRYELLVEYLKVDGPTQYVRYNNFKISDESTGYALSLGEFDGNVNVLKDSDKMKFSTFDRNNCQDSSNCAELVGCGWWYDYWSTS</sequence>
<comment type="caution">
    <text evidence="2">The sequence shown here is derived from an EMBL/GenBank/DDBJ whole genome shotgun (WGS) entry which is preliminary data.</text>
</comment>
<feature type="domain" description="Fibrinogen C-terminal" evidence="1">
    <location>
        <begin position="1"/>
        <end position="158"/>
    </location>
</feature>